<dbReference type="AlphaFoldDB" id="A0A9P5DZD0"/>
<evidence type="ECO:0000256" key="3">
    <source>
        <dbReference type="ARBA" id="ARBA00022679"/>
    </source>
</evidence>
<protein>
    <recommendedName>
        <fullName evidence="2">RBR-type E3 ubiquitin transferase</fullName>
        <ecNumber evidence="2">2.3.2.31</ecNumber>
    </recommendedName>
</protein>
<dbReference type="Proteomes" id="UP000730481">
    <property type="component" value="Unassembled WGS sequence"/>
</dbReference>
<keyword evidence="4" id="KW-0479">Metal-binding</keyword>
<dbReference type="GO" id="GO:0061630">
    <property type="term" value="F:ubiquitin protein ligase activity"/>
    <property type="evidence" value="ECO:0007669"/>
    <property type="project" value="UniProtKB-EC"/>
</dbReference>
<evidence type="ECO:0000313" key="11">
    <source>
        <dbReference type="EMBL" id="KAF4339988.1"/>
    </source>
</evidence>
<dbReference type="InterPro" id="IPR031127">
    <property type="entry name" value="E3_UB_ligase_RBR"/>
</dbReference>
<dbReference type="Pfam" id="PF22191">
    <property type="entry name" value="IBR_1"/>
    <property type="match status" value="1"/>
</dbReference>
<evidence type="ECO:0000256" key="8">
    <source>
        <dbReference type="ARBA" id="ARBA00022833"/>
    </source>
</evidence>
<organism evidence="11 12">
    <name type="scientific">Fusarium beomiforme</name>
    <dbReference type="NCBI Taxonomy" id="44412"/>
    <lineage>
        <taxon>Eukaryota</taxon>
        <taxon>Fungi</taxon>
        <taxon>Dikarya</taxon>
        <taxon>Ascomycota</taxon>
        <taxon>Pezizomycotina</taxon>
        <taxon>Sordariomycetes</taxon>
        <taxon>Hypocreomycetidae</taxon>
        <taxon>Hypocreales</taxon>
        <taxon>Nectriaceae</taxon>
        <taxon>Fusarium</taxon>
        <taxon>Fusarium burgessii species complex</taxon>
    </lineage>
</organism>
<dbReference type="CDD" id="cd20336">
    <property type="entry name" value="Rcat_RBR"/>
    <property type="match status" value="1"/>
</dbReference>
<keyword evidence="6" id="KW-0863">Zinc-finger</keyword>
<gene>
    <name evidence="11" type="ORF">FBEOM_6072</name>
</gene>
<feature type="region of interest" description="Disordered" evidence="9">
    <location>
        <begin position="1"/>
        <end position="53"/>
    </location>
</feature>
<evidence type="ECO:0000256" key="2">
    <source>
        <dbReference type="ARBA" id="ARBA00012251"/>
    </source>
</evidence>
<feature type="region of interest" description="Disordered" evidence="9">
    <location>
        <begin position="182"/>
        <end position="215"/>
    </location>
</feature>
<dbReference type="PROSITE" id="PS51873">
    <property type="entry name" value="TRIAD"/>
    <property type="match status" value="1"/>
</dbReference>
<evidence type="ECO:0000256" key="1">
    <source>
        <dbReference type="ARBA" id="ARBA00001798"/>
    </source>
</evidence>
<reference evidence="11" key="1">
    <citation type="journal article" date="2017" name="Mycologia">
        <title>Fusarium algeriense, sp. nov., a novel toxigenic crown rot pathogen of durum wheat from Algeria is nested in the Fusarium burgessii species complex.</title>
        <authorList>
            <person name="Laraba I."/>
            <person name="Keddad A."/>
            <person name="Boureghda H."/>
            <person name="Abdallah N."/>
            <person name="Vaughan M.M."/>
            <person name="Proctor R.H."/>
            <person name="Busman M."/>
            <person name="O'Donnell K."/>
        </authorList>
    </citation>
    <scope>NUCLEOTIDE SEQUENCE</scope>
    <source>
        <strain evidence="11">NRRL 25174</strain>
    </source>
</reference>
<evidence type="ECO:0000256" key="4">
    <source>
        <dbReference type="ARBA" id="ARBA00022723"/>
    </source>
</evidence>
<dbReference type="Pfam" id="PF01485">
    <property type="entry name" value="IBR"/>
    <property type="match status" value="1"/>
</dbReference>
<sequence length="288" mass="31928">MLCFGGSKDAKPVPKKKKATGAGTQAKKKPSASSKPTKNKSTRPKSSAAAASSYSFAPDLKSKTVDEVKCPECRVQLGLSDVERLADKATFAKYEAISLRTAMGEVENFVWCAHDCGSGQIHESGSEQPIVVCRKCERRTCSKCDVAWHEDLTCEEYARQQEDPDFQGYVELENEKYLKAKKAKADQRKADRAKEKAAKEKAKPKKAKEAAKSQNTVAERRRIAARKKAEEEKSKAILKRTTKPCKGCGWAIEKNAGCSHMTCRHCGYEFCWSCDKDWTSTHSINCLG</sequence>
<dbReference type="SUPFAM" id="SSF57850">
    <property type="entry name" value="RING/U-box"/>
    <property type="match status" value="2"/>
</dbReference>
<dbReference type="PANTHER" id="PTHR11685">
    <property type="entry name" value="RBR FAMILY RING FINGER AND IBR DOMAIN-CONTAINING"/>
    <property type="match status" value="1"/>
</dbReference>
<evidence type="ECO:0000256" key="9">
    <source>
        <dbReference type="SAM" id="MobiDB-lite"/>
    </source>
</evidence>
<evidence type="ECO:0000256" key="6">
    <source>
        <dbReference type="ARBA" id="ARBA00022771"/>
    </source>
</evidence>
<reference evidence="11" key="2">
    <citation type="submission" date="2020-02" db="EMBL/GenBank/DDBJ databases">
        <title>Identification and distribution of gene clusters putatively required for synthesis of sphingolipid metabolism inhibitors in phylogenetically diverse species of the filamentous fungus Fusarium.</title>
        <authorList>
            <person name="Kim H.-S."/>
            <person name="Busman M."/>
            <person name="Brown D.W."/>
            <person name="Divon H."/>
            <person name="Uhlig S."/>
            <person name="Proctor R.H."/>
        </authorList>
    </citation>
    <scope>NUCLEOTIDE SEQUENCE</scope>
    <source>
        <strain evidence="11">NRRL 25174</strain>
    </source>
</reference>
<dbReference type="SMART" id="SM00647">
    <property type="entry name" value="IBR"/>
    <property type="match status" value="2"/>
</dbReference>
<evidence type="ECO:0000256" key="7">
    <source>
        <dbReference type="ARBA" id="ARBA00022786"/>
    </source>
</evidence>
<dbReference type="Gene3D" id="1.20.120.1750">
    <property type="match status" value="1"/>
</dbReference>
<feature type="domain" description="RING-type" evidence="10">
    <location>
        <begin position="24"/>
        <end position="288"/>
    </location>
</feature>
<keyword evidence="7" id="KW-0833">Ubl conjugation pathway</keyword>
<accession>A0A9P5DZD0</accession>
<feature type="compositionally biased region" description="Low complexity" evidence="9">
    <location>
        <begin position="20"/>
        <end position="36"/>
    </location>
</feature>
<dbReference type="InterPro" id="IPR002867">
    <property type="entry name" value="IBR_dom"/>
</dbReference>
<proteinExistence type="predicted"/>
<dbReference type="GO" id="GO:0008270">
    <property type="term" value="F:zinc ion binding"/>
    <property type="evidence" value="ECO:0007669"/>
    <property type="project" value="UniProtKB-KW"/>
</dbReference>
<dbReference type="OrthoDB" id="1431934at2759"/>
<dbReference type="InterPro" id="IPR044066">
    <property type="entry name" value="TRIAD_supradom"/>
</dbReference>
<keyword evidence="8" id="KW-0862">Zinc</keyword>
<evidence type="ECO:0000313" key="12">
    <source>
        <dbReference type="Proteomes" id="UP000730481"/>
    </source>
</evidence>
<name>A0A9P5DZD0_9HYPO</name>
<comment type="caution">
    <text evidence="11">The sequence shown here is derived from an EMBL/GenBank/DDBJ whole genome shotgun (WGS) entry which is preliminary data.</text>
</comment>
<dbReference type="EMBL" id="PVQB02000253">
    <property type="protein sequence ID" value="KAF4339988.1"/>
    <property type="molecule type" value="Genomic_DNA"/>
</dbReference>
<comment type="catalytic activity">
    <reaction evidence="1">
        <text>[E2 ubiquitin-conjugating enzyme]-S-ubiquitinyl-L-cysteine + [acceptor protein]-L-lysine = [E2 ubiquitin-conjugating enzyme]-L-cysteine + [acceptor protein]-N(6)-ubiquitinyl-L-lysine.</text>
        <dbReference type="EC" id="2.3.2.31"/>
    </reaction>
</comment>
<keyword evidence="3" id="KW-0808">Transferase</keyword>
<keyword evidence="5" id="KW-0677">Repeat</keyword>
<evidence type="ECO:0000256" key="5">
    <source>
        <dbReference type="ARBA" id="ARBA00022737"/>
    </source>
</evidence>
<dbReference type="EC" id="2.3.2.31" evidence="2"/>
<keyword evidence="12" id="KW-1185">Reference proteome</keyword>
<dbReference type="GO" id="GO:0016567">
    <property type="term" value="P:protein ubiquitination"/>
    <property type="evidence" value="ECO:0007669"/>
    <property type="project" value="InterPro"/>
</dbReference>
<dbReference type="CDD" id="cd20335">
    <property type="entry name" value="BRcat_RBR"/>
    <property type="match status" value="1"/>
</dbReference>
<feature type="compositionally biased region" description="Basic and acidic residues" evidence="9">
    <location>
        <begin position="182"/>
        <end position="211"/>
    </location>
</feature>
<evidence type="ECO:0000259" key="10">
    <source>
        <dbReference type="PROSITE" id="PS51873"/>
    </source>
</evidence>